<evidence type="ECO:0000256" key="19">
    <source>
        <dbReference type="SAM" id="MobiDB-lite"/>
    </source>
</evidence>
<feature type="transmembrane region" description="Helical" evidence="20">
    <location>
        <begin position="313"/>
        <end position="335"/>
    </location>
</feature>
<dbReference type="GO" id="GO:0005886">
    <property type="term" value="C:plasma membrane"/>
    <property type="evidence" value="ECO:0007669"/>
    <property type="project" value="UniProtKB-SubCell"/>
</dbReference>
<evidence type="ECO:0000256" key="5">
    <source>
        <dbReference type="ARBA" id="ARBA00022603"/>
    </source>
</evidence>
<name>A0A9X2A051_9BURK</name>
<keyword evidence="4" id="KW-0997">Cell inner membrane</keyword>
<gene>
    <name evidence="23" type="ORF">L5014_33685</name>
</gene>
<keyword evidence="9 18" id="KW-0812">Transmembrane</keyword>
<dbReference type="PANTHER" id="PTHR30487">
    <property type="entry name" value="TYPE 4 PREPILIN-LIKE PROTEINS LEADER PEPTIDE-PROCESSING ENZYME"/>
    <property type="match status" value="1"/>
</dbReference>
<sequence length="336" mass="34711">MMDSSVPAAAFASLASTTSVDTAASFAAALGTLPPGLLMGFAIVIGLVVGSFLNVVVHRLPIMLERAWRADAAEAFGHAPTSGEFSGNDRANDGAGDGVNGSANHAPNDGLPARYNLWLPRSACPHCGHVLRAWENIPVVSWLALRGRCSKCGTRVSVRYPVIELAGAACAAAALLAFGPTGKALAAFALCATLIATSAIDLEHQLLPDAITLPLIWAGLLVNLAGTFADLHAAVMGAVAGYLALWCVYWLFRLLRGIEGMGHGDFKLLAALGAWLGWAALPQIVVIAAVTGAVIGLAATLSGRMRFEEPLPFGPYLAAGAVVTLFAGTPLYAVFV</sequence>
<evidence type="ECO:0000313" key="24">
    <source>
        <dbReference type="Proteomes" id="UP001139308"/>
    </source>
</evidence>
<dbReference type="FunFam" id="1.20.120.1220:FF:000001">
    <property type="entry name" value="Type 4 prepilin-like proteins leader peptide-processing enzyme"/>
    <property type="match status" value="1"/>
</dbReference>
<dbReference type="GO" id="GO:0008168">
    <property type="term" value="F:methyltransferase activity"/>
    <property type="evidence" value="ECO:0007669"/>
    <property type="project" value="UniProtKB-KW"/>
</dbReference>
<dbReference type="Pfam" id="PF01478">
    <property type="entry name" value="Peptidase_A24"/>
    <property type="match status" value="1"/>
</dbReference>
<evidence type="ECO:0000256" key="17">
    <source>
        <dbReference type="RuleBase" id="RU003793"/>
    </source>
</evidence>
<feature type="region of interest" description="Disordered" evidence="19">
    <location>
        <begin position="80"/>
        <end position="105"/>
    </location>
</feature>
<proteinExistence type="inferred from homology"/>
<evidence type="ECO:0000256" key="12">
    <source>
        <dbReference type="ARBA" id="ARBA00023136"/>
    </source>
</evidence>
<evidence type="ECO:0000256" key="16">
    <source>
        <dbReference type="ARBA" id="ARBA00071870"/>
    </source>
</evidence>
<evidence type="ECO:0000256" key="2">
    <source>
        <dbReference type="ARBA" id="ARBA00005801"/>
    </source>
</evidence>
<protein>
    <recommendedName>
        <fullName evidence="16 18">Prepilin leader peptidase/N-methyltransferase</fullName>
        <ecNumber evidence="18">2.1.1.-</ecNumber>
        <ecNumber evidence="15 18">3.4.23.43</ecNumber>
    </recommendedName>
</protein>
<evidence type="ECO:0000256" key="13">
    <source>
        <dbReference type="ARBA" id="ARBA00023268"/>
    </source>
</evidence>
<evidence type="ECO:0000256" key="11">
    <source>
        <dbReference type="ARBA" id="ARBA00022989"/>
    </source>
</evidence>
<comment type="catalytic activity">
    <reaction evidence="14 18">
        <text>Typically cleaves a -Gly-|-Phe- bond to release an N-terminal, basic peptide of 5-8 residues from type IV prepilin, and then N-methylates the new N-terminal amino group, the methyl donor being S-adenosyl-L-methionine.</text>
        <dbReference type="EC" id="3.4.23.43"/>
    </reaction>
</comment>
<keyword evidence="5 18" id="KW-0489">Methyltransferase</keyword>
<dbReference type="InterPro" id="IPR000045">
    <property type="entry name" value="Prepilin_IV_endopep_pep"/>
</dbReference>
<comment type="function">
    <text evidence="18">Plays an essential role in type IV pili and type II pseudopili formation by proteolytically removing the leader sequence from substrate proteins and subsequently monomethylating the alpha-amino group of the newly exposed N-terminal phenylalanine.</text>
</comment>
<keyword evidence="3" id="KW-1003">Cell membrane</keyword>
<comment type="caution">
    <text evidence="23">The sequence shown here is derived from an EMBL/GenBank/DDBJ whole genome shotgun (WGS) entry which is preliminary data.</text>
</comment>
<evidence type="ECO:0000259" key="22">
    <source>
        <dbReference type="Pfam" id="PF06750"/>
    </source>
</evidence>
<feature type="domain" description="Prepilin peptidase A24 N-terminal" evidence="22">
    <location>
        <begin position="44"/>
        <end position="177"/>
    </location>
</feature>
<dbReference type="PANTHER" id="PTHR30487:SF0">
    <property type="entry name" value="PREPILIN LEADER PEPTIDASE_N-METHYLTRANSFERASE-RELATED"/>
    <property type="match status" value="1"/>
</dbReference>
<reference evidence="23" key="1">
    <citation type="submission" date="2022-01" db="EMBL/GenBank/DDBJ databases">
        <title>Genome sequence and assembly of Parabukholderia sp. RG36.</title>
        <authorList>
            <person name="Chhetri G."/>
        </authorList>
    </citation>
    <scope>NUCLEOTIDE SEQUENCE</scope>
    <source>
        <strain evidence="23">RG36</strain>
    </source>
</reference>
<dbReference type="InterPro" id="IPR014032">
    <property type="entry name" value="Peptidase_A24A_bac"/>
</dbReference>
<keyword evidence="24" id="KW-1185">Reference proteome</keyword>
<evidence type="ECO:0000256" key="15">
    <source>
        <dbReference type="ARBA" id="ARBA00067082"/>
    </source>
</evidence>
<dbReference type="GO" id="GO:0032259">
    <property type="term" value="P:methylation"/>
    <property type="evidence" value="ECO:0007669"/>
    <property type="project" value="UniProtKB-KW"/>
</dbReference>
<dbReference type="InterPro" id="IPR010627">
    <property type="entry name" value="Prepilin_pept_A24_N"/>
</dbReference>
<dbReference type="GO" id="GO:0006465">
    <property type="term" value="P:signal peptide processing"/>
    <property type="evidence" value="ECO:0007669"/>
    <property type="project" value="TreeGrafter"/>
</dbReference>
<comment type="subcellular location">
    <subcellularLocation>
        <location evidence="1">Cell inner membrane</location>
        <topology evidence="1">Multi-pass membrane protein</topology>
    </subcellularLocation>
    <subcellularLocation>
        <location evidence="18">Cell membrane</location>
        <topology evidence="18">Multi-pass membrane protein</topology>
    </subcellularLocation>
</comment>
<comment type="similarity">
    <text evidence="2 17">Belongs to the peptidase A24 family.</text>
</comment>
<dbReference type="EC" id="2.1.1.-" evidence="18"/>
<keyword evidence="13 18" id="KW-0511">Multifunctional enzyme</keyword>
<evidence type="ECO:0000256" key="14">
    <source>
        <dbReference type="ARBA" id="ARBA00050401"/>
    </source>
</evidence>
<feature type="transmembrane region" description="Helical" evidence="20">
    <location>
        <begin position="37"/>
        <end position="57"/>
    </location>
</feature>
<dbReference type="EC" id="3.4.23.43" evidence="15 18"/>
<dbReference type="EMBL" id="JAKLJA010000053">
    <property type="protein sequence ID" value="MCG5078229.1"/>
    <property type="molecule type" value="Genomic_DNA"/>
</dbReference>
<feature type="transmembrane region" description="Helical" evidence="20">
    <location>
        <begin position="158"/>
        <end position="178"/>
    </location>
</feature>
<evidence type="ECO:0000313" key="23">
    <source>
        <dbReference type="EMBL" id="MCG5078229.1"/>
    </source>
</evidence>
<feature type="domain" description="Prepilin type IV endopeptidase peptidase" evidence="21">
    <location>
        <begin position="189"/>
        <end position="297"/>
    </location>
</feature>
<evidence type="ECO:0000256" key="20">
    <source>
        <dbReference type="SAM" id="Phobius"/>
    </source>
</evidence>
<feature type="transmembrane region" description="Helical" evidence="20">
    <location>
        <begin position="231"/>
        <end position="252"/>
    </location>
</feature>
<evidence type="ECO:0000256" key="3">
    <source>
        <dbReference type="ARBA" id="ARBA00022475"/>
    </source>
</evidence>
<evidence type="ECO:0000256" key="18">
    <source>
        <dbReference type="RuleBase" id="RU003794"/>
    </source>
</evidence>
<evidence type="ECO:0000256" key="6">
    <source>
        <dbReference type="ARBA" id="ARBA00022670"/>
    </source>
</evidence>
<keyword evidence="11 20" id="KW-1133">Transmembrane helix</keyword>
<accession>A0A9X2A051</accession>
<dbReference type="Pfam" id="PF06750">
    <property type="entry name" value="A24_N_bact"/>
    <property type="match status" value="1"/>
</dbReference>
<evidence type="ECO:0000256" key="4">
    <source>
        <dbReference type="ARBA" id="ARBA00022519"/>
    </source>
</evidence>
<evidence type="ECO:0000259" key="21">
    <source>
        <dbReference type="Pfam" id="PF01478"/>
    </source>
</evidence>
<keyword evidence="7 18" id="KW-0808">Transferase</keyword>
<feature type="transmembrane region" description="Helical" evidence="20">
    <location>
        <begin position="272"/>
        <end position="301"/>
    </location>
</feature>
<dbReference type="PRINTS" id="PR00864">
    <property type="entry name" value="PREPILNPTASE"/>
</dbReference>
<keyword evidence="6 18" id="KW-0645">Protease</keyword>
<dbReference type="AlphaFoldDB" id="A0A9X2A051"/>
<evidence type="ECO:0000256" key="9">
    <source>
        <dbReference type="ARBA" id="ARBA00022692"/>
    </source>
</evidence>
<evidence type="ECO:0000256" key="8">
    <source>
        <dbReference type="ARBA" id="ARBA00022691"/>
    </source>
</evidence>
<dbReference type="GO" id="GO:0004190">
    <property type="term" value="F:aspartic-type endopeptidase activity"/>
    <property type="evidence" value="ECO:0007669"/>
    <property type="project" value="UniProtKB-EC"/>
</dbReference>
<keyword evidence="8" id="KW-0949">S-adenosyl-L-methionine</keyword>
<dbReference type="InterPro" id="IPR050882">
    <property type="entry name" value="Prepilin_peptidase/N-MTase"/>
</dbReference>
<organism evidence="23 24">
    <name type="scientific">Paraburkholderia tagetis</name>
    <dbReference type="NCBI Taxonomy" id="2913261"/>
    <lineage>
        <taxon>Bacteria</taxon>
        <taxon>Pseudomonadati</taxon>
        <taxon>Pseudomonadota</taxon>
        <taxon>Betaproteobacteria</taxon>
        <taxon>Burkholderiales</taxon>
        <taxon>Burkholderiaceae</taxon>
        <taxon>Paraburkholderia</taxon>
    </lineage>
</organism>
<evidence type="ECO:0000256" key="1">
    <source>
        <dbReference type="ARBA" id="ARBA00004429"/>
    </source>
</evidence>
<keyword evidence="12 20" id="KW-0472">Membrane</keyword>
<keyword evidence="10 18" id="KW-0378">Hydrolase</keyword>
<dbReference type="Proteomes" id="UP001139308">
    <property type="component" value="Unassembled WGS sequence"/>
</dbReference>
<evidence type="ECO:0000256" key="7">
    <source>
        <dbReference type="ARBA" id="ARBA00022679"/>
    </source>
</evidence>
<dbReference type="Gene3D" id="1.20.120.1220">
    <property type="match status" value="1"/>
</dbReference>
<evidence type="ECO:0000256" key="10">
    <source>
        <dbReference type="ARBA" id="ARBA00022801"/>
    </source>
</evidence>